<dbReference type="Pfam" id="PF00144">
    <property type="entry name" value="Beta-lactamase"/>
    <property type="match status" value="1"/>
</dbReference>
<feature type="domain" description="Beta-lactamase-related" evidence="1">
    <location>
        <begin position="77"/>
        <end position="364"/>
    </location>
</feature>
<evidence type="ECO:0000313" key="3">
    <source>
        <dbReference type="Proteomes" id="UP000233766"/>
    </source>
</evidence>
<dbReference type="InterPro" id="IPR050789">
    <property type="entry name" value="Diverse_Enzym_Activities"/>
</dbReference>
<organism evidence="2 3">
    <name type="scientific">Nocardia fluminea</name>
    <dbReference type="NCBI Taxonomy" id="134984"/>
    <lineage>
        <taxon>Bacteria</taxon>
        <taxon>Bacillati</taxon>
        <taxon>Actinomycetota</taxon>
        <taxon>Actinomycetes</taxon>
        <taxon>Mycobacteriales</taxon>
        <taxon>Nocardiaceae</taxon>
        <taxon>Nocardia</taxon>
    </lineage>
</organism>
<protein>
    <recommendedName>
        <fullName evidence="1">Beta-lactamase-related domain-containing protein</fullName>
    </recommendedName>
</protein>
<dbReference type="InterPro" id="IPR012338">
    <property type="entry name" value="Beta-lactam/transpept-like"/>
</dbReference>
<dbReference type="RefSeq" id="WP_101467551.1">
    <property type="nucleotide sequence ID" value="NZ_PJMW01000002.1"/>
</dbReference>
<name>A0A2N3VJX7_9NOCA</name>
<gene>
    <name evidence="2" type="ORF">ATK86_6389</name>
</gene>
<dbReference type="Proteomes" id="UP000233766">
    <property type="component" value="Unassembled WGS sequence"/>
</dbReference>
<reference evidence="2 3" key="1">
    <citation type="submission" date="2017-12" db="EMBL/GenBank/DDBJ databases">
        <title>Sequencing the genomes of 1000 Actinobacteria strains.</title>
        <authorList>
            <person name="Klenk H.-P."/>
        </authorList>
    </citation>
    <scope>NUCLEOTIDE SEQUENCE [LARGE SCALE GENOMIC DNA]</scope>
    <source>
        <strain evidence="2 3">DSM 44489</strain>
    </source>
</reference>
<dbReference type="SUPFAM" id="SSF56601">
    <property type="entry name" value="beta-lactamase/transpeptidase-like"/>
    <property type="match status" value="1"/>
</dbReference>
<dbReference type="OrthoDB" id="9814204at2"/>
<evidence type="ECO:0000259" key="1">
    <source>
        <dbReference type="Pfam" id="PF00144"/>
    </source>
</evidence>
<comment type="caution">
    <text evidence="2">The sequence shown here is derived from an EMBL/GenBank/DDBJ whole genome shotgun (WGS) entry which is preliminary data.</text>
</comment>
<evidence type="ECO:0000313" key="2">
    <source>
        <dbReference type="EMBL" id="PKV81916.1"/>
    </source>
</evidence>
<dbReference type="EMBL" id="PJMW01000002">
    <property type="protein sequence ID" value="PKV81916.1"/>
    <property type="molecule type" value="Genomic_DNA"/>
</dbReference>
<keyword evidence="3" id="KW-1185">Reference proteome</keyword>
<dbReference type="PANTHER" id="PTHR43283:SF7">
    <property type="entry name" value="BETA-LACTAMASE-RELATED DOMAIN-CONTAINING PROTEIN"/>
    <property type="match status" value="1"/>
</dbReference>
<dbReference type="InterPro" id="IPR001466">
    <property type="entry name" value="Beta-lactam-related"/>
</dbReference>
<dbReference type="PANTHER" id="PTHR43283">
    <property type="entry name" value="BETA-LACTAMASE-RELATED"/>
    <property type="match status" value="1"/>
</dbReference>
<dbReference type="Gene3D" id="3.40.710.10">
    <property type="entry name" value="DD-peptidase/beta-lactamase superfamily"/>
    <property type="match status" value="1"/>
</dbReference>
<dbReference type="AlphaFoldDB" id="A0A2N3VJX7"/>
<accession>A0A2N3VJX7</accession>
<proteinExistence type="predicted"/>
<sequence length="404" mass="44169">MTQSLSPADMVWTNGFLDPAHVRQHATTVRDMAPTRAVWRGTETAWTLPRASAELTELPVRWTFDRTVPLSQALREAETDALIVLHRGRVVHEQYLHGYRPHVPHLNASLAKSYIGLLAALLDEQGQLRRDDRASRYIPELAGTGLGSARLQELLHMTTQVSFGGRPYNRILEAHRFWAVVAPGLRPAGYTGAQNILEHLADARATGPFDTEFRYDNANVEVVAEVLRRITGVSTAELLSELVWSRIGAAEDGYYVLDAAGNEMACGGFAATAMDAARLGEILRCGGALGDRQVLPEPVVHSITDIPDGPTRRVRLPRDTSGNPPQLSYHDFWWIMNDPHGSYLASGIHGQQLFVSPGRELVAVHYGAQVLSPSVPPTPLVSLYAQIAAALGNDKPAHVLGQTV</sequence>